<dbReference type="Pfam" id="PF07729">
    <property type="entry name" value="FCD"/>
    <property type="match status" value="1"/>
</dbReference>
<dbReference type="PANTHER" id="PTHR43537">
    <property type="entry name" value="TRANSCRIPTIONAL REGULATOR, GNTR FAMILY"/>
    <property type="match status" value="1"/>
</dbReference>
<dbReference type="CDD" id="cd07377">
    <property type="entry name" value="WHTH_GntR"/>
    <property type="match status" value="1"/>
</dbReference>
<dbReference type="GO" id="GO:0003700">
    <property type="term" value="F:DNA-binding transcription factor activity"/>
    <property type="evidence" value="ECO:0007669"/>
    <property type="project" value="InterPro"/>
</dbReference>
<dbReference type="Gene3D" id="1.10.10.10">
    <property type="entry name" value="Winged helix-like DNA-binding domain superfamily/Winged helix DNA-binding domain"/>
    <property type="match status" value="1"/>
</dbReference>
<sequence length="266" mass="29198">MTAEKEAPSTDDPFTPVVVRSAAAQVADKIVAAIQSGRFQQHDRLPPERELARQLGVSRPTLREALAALELAGVIESHQGRGSVVITAPSRIANWGIEVLPTHVFEARLAIEPHLAELAAQKRYPDDIAHLRQAGAELEAEYERTGAYRSDLPVHRAIARAARNPILADALEAALKHTESPRWTALRTQALAEPRAREGHVEEVRRVIECIETGRAAEAGEVWRGHLAYYRDEMLAGLKKEKEPGPLPDAVKGRARRVAQKVSEGS</sequence>
<dbReference type="SUPFAM" id="SSF48008">
    <property type="entry name" value="GntR ligand-binding domain-like"/>
    <property type="match status" value="1"/>
</dbReference>
<dbReference type="SMART" id="SM00345">
    <property type="entry name" value="HTH_GNTR"/>
    <property type="match status" value="1"/>
</dbReference>
<evidence type="ECO:0000256" key="4">
    <source>
        <dbReference type="SAM" id="MobiDB-lite"/>
    </source>
</evidence>
<dbReference type="InterPro" id="IPR008920">
    <property type="entry name" value="TF_FadR/GntR_C"/>
</dbReference>
<dbReference type="PANTHER" id="PTHR43537:SF5">
    <property type="entry name" value="UXU OPERON TRANSCRIPTIONAL REGULATOR"/>
    <property type="match status" value="1"/>
</dbReference>
<evidence type="ECO:0000256" key="2">
    <source>
        <dbReference type="ARBA" id="ARBA00023125"/>
    </source>
</evidence>
<dbReference type="Pfam" id="PF00392">
    <property type="entry name" value="GntR"/>
    <property type="match status" value="1"/>
</dbReference>
<evidence type="ECO:0000313" key="6">
    <source>
        <dbReference type="EMBL" id="AJE80463.1"/>
    </source>
</evidence>
<accession>A0A0B5EET7</accession>
<evidence type="ECO:0000256" key="1">
    <source>
        <dbReference type="ARBA" id="ARBA00023015"/>
    </source>
</evidence>
<keyword evidence="2" id="KW-0238">DNA-binding</keyword>
<dbReference type="Proteomes" id="UP000031523">
    <property type="component" value="Chromosome"/>
</dbReference>
<dbReference type="InterPro" id="IPR011711">
    <property type="entry name" value="GntR_C"/>
</dbReference>
<dbReference type="InterPro" id="IPR000524">
    <property type="entry name" value="Tscrpt_reg_HTH_GntR"/>
</dbReference>
<keyword evidence="7" id="KW-1185">Reference proteome</keyword>
<evidence type="ECO:0000256" key="3">
    <source>
        <dbReference type="ARBA" id="ARBA00023163"/>
    </source>
</evidence>
<proteinExistence type="predicted"/>
<dbReference type="PROSITE" id="PS50949">
    <property type="entry name" value="HTH_GNTR"/>
    <property type="match status" value="1"/>
</dbReference>
<protein>
    <submittedName>
        <fullName evidence="6">GntR domain protein</fullName>
    </submittedName>
</protein>
<dbReference type="SUPFAM" id="SSF46785">
    <property type="entry name" value="Winged helix' DNA-binding domain"/>
    <property type="match status" value="1"/>
</dbReference>
<dbReference type="InterPro" id="IPR036390">
    <property type="entry name" value="WH_DNA-bd_sf"/>
</dbReference>
<dbReference type="Gene3D" id="1.20.120.530">
    <property type="entry name" value="GntR ligand-binding domain-like"/>
    <property type="match status" value="1"/>
</dbReference>
<keyword evidence="1" id="KW-0805">Transcription regulation</keyword>
<dbReference type="AlphaFoldDB" id="A0A0B5EET7"/>
<keyword evidence="3" id="KW-0804">Transcription</keyword>
<gene>
    <name evidence="6" type="ORF">SLNWT_0087</name>
</gene>
<name>A0A0B5EET7_STRA4</name>
<dbReference type="KEGG" id="sals:SLNWT_0087"/>
<feature type="domain" description="HTH gntR-type" evidence="5">
    <location>
        <begin position="20"/>
        <end position="88"/>
    </location>
</feature>
<feature type="region of interest" description="Disordered" evidence="4">
    <location>
        <begin position="239"/>
        <end position="266"/>
    </location>
</feature>
<organism evidence="6 7">
    <name type="scientific">Streptomyces albus (strain ATCC 21838 / DSM 41398 / FERM P-419 / JCM 4703 / NBRC 107858)</name>
    <dbReference type="NCBI Taxonomy" id="1081613"/>
    <lineage>
        <taxon>Bacteria</taxon>
        <taxon>Bacillati</taxon>
        <taxon>Actinomycetota</taxon>
        <taxon>Actinomycetes</taxon>
        <taxon>Kitasatosporales</taxon>
        <taxon>Streptomycetaceae</taxon>
        <taxon>Streptomyces</taxon>
    </lineage>
</organism>
<evidence type="ECO:0000313" key="7">
    <source>
        <dbReference type="Proteomes" id="UP000031523"/>
    </source>
</evidence>
<dbReference type="SMART" id="SM00895">
    <property type="entry name" value="FCD"/>
    <property type="match status" value="1"/>
</dbReference>
<reference evidence="6 7" key="1">
    <citation type="submission" date="2015-01" db="EMBL/GenBank/DDBJ databases">
        <title>Enhanced salinomycin production by adjusting the supply of polyketide extender units in Streptomyce albus DSM 41398.</title>
        <authorList>
            <person name="Lu C."/>
        </authorList>
    </citation>
    <scope>NUCLEOTIDE SEQUENCE [LARGE SCALE GENOMIC DNA]</scope>
    <source>
        <strain evidence="7">ATCC 21838 / DSM 41398 / FERM P-419 / JCM 4703 / NBRC 107858</strain>
    </source>
</reference>
<dbReference type="EMBL" id="CP010519">
    <property type="protein sequence ID" value="AJE80463.1"/>
    <property type="molecule type" value="Genomic_DNA"/>
</dbReference>
<evidence type="ECO:0000259" key="5">
    <source>
        <dbReference type="PROSITE" id="PS50949"/>
    </source>
</evidence>
<dbReference type="PRINTS" id="PR00035">
    <property type="entry name" value="HTHGNTR"/>
</dbReference>
<dbReference type="InterPro" id="IPR036388">
    <property type="entry name" value="WH-like_DNA-bd_sf"/>
</dbReference>
<dbReference type="GO" id="GO:0003677">
    <property type="term" value="F:DNA binding"/>
    <property type="evidence" value="ECO:0007669"/>
    <property type="project" value="UniProtKB-KW"/>
</dbReference>